<sequence>MSGFHGSPAQQLCSACEKLDLEAMLCDEVKEKAMGRLANYNHPDCPFCALISQTIRLAWGETWDASKLCTTASTPPRLFIQSRSPLSAKRNGHVQHPQPRLLLAVDQKPPGFQRDRAMLKEVDRVKDRFIVAEIEALPSTSAPFMSTLREADLLPRRGVGDSVDLSLLRYWLDGCKKHSHSETSLTPPQRHQQHPFRLIDVLHERLVHKTERCDYAALSYVWGRLPTILSRGADKAEEVPILLTTRDNLKSLCVSRSLSRSRPGAHKTGGIPQTIRDAMDLARMIGMRYLWVDTLCIVQDDPQDKQQLIGIMDDVYNNAAFTIVAASGGDAKSGLRGISPRTGRPISPARIKRCSSDETTLDLSICLPSLCEEARRSAWNTRGWTFQEQCLSRRCLYFTHDEVFFNCPEVQWREGYDYGEERRQSLSGSIFHDVQVRTGPPWWSRNLRRDLDPTPYRYLGRLSSDLDVHGYQRAVQEYSRRELTFPHDVLSAFEGTFKQFANAGESNMETAGLNIRKAQGIPAHLLYQAILWFPSNEAQKRRCTHDSSGPLAEEEFPTWSWASYVGAIDFVFADNLWISRNISQAPTKRVPFYGLVASWHYGGGTIQDTHNQLGSLGARKYLADYSGLNVELLISHSQYGKVTPSSLAWGELGFLGAYLPPERFGIISRDTRVATLELSGAHRGEFRFDNEAGVNVDQLVAMVACDSIIKPPGRVTIFVGLVTEEGVSRRVGIGFAYLGQEGSSAKPQWEYGFFRVR</sequence>
<dbReference type="Proteomes" id="UP001275084">
    <property type="component" value="Unassembled WGS sequence"/>
</dbReference>
<reference evidence="2" key="1">
    <citation type="journal article" date="2023" name="Mol. Phylogenet. Evol.">
        <title>Genome-scale phylogeny and comparative genomics of the fungal order Sordariales.</title>
        <authorList>
            <person name="Hensen N."/>
            <person name="Bonometti L."/>
            <person name="Westerberg I."/>
            <person name="Brannstrom I.O."/>
            <person name="Guillou S."/>
            <person name="Cros-Aarteil S."/>
            <person name="Calhoun S."/>
            <person name="Haridas S."/>
            <person name="Kuo A."/>
            <person name="Mondo S."/>
            <person name="Pangilinan J."/>
            <person name="Riley R."/>
            <person name="LaButti K."/>
            <person name="Andreopoulos B."/>
            <person name="Lipzen A."/>
            <person name="Chen C."/>
            <person name="Yan M."/>
            <person name="Daum C."/>
            <person name="Ng V."/>
            <person name="Clum A."/>
            <person name="Steindorff A."/>
            <person name="Ohm R.A."/>
            <person name="Martin F."/>
            <person name="Silar P."/>
            <person name="Natvig D.O."/>
            <person name="Lalanne C."/>
            <person name="Gautier V."/>
            <person name="Ament-Velasquez S.L."/>
            <person name="Kruys A."/>
            <person name="Hutchinson M.I."/>
            <person name="Powell A.J."/>
            <person name="Barry K."/>
            <person name="Miller A.N."/>
            <person name="Grigoriev I.V."/>
            <person name="Debuchy R."/>
            <person name="Gladieux P."/>
            <person name="Hiltunen Thoren M."/>
            <person name="Johannesson H."/>
        </authorList>
    </citation>
    <scope>NUCLEOTIDE SEQUENCE</scope>
    <source>
        <strain evidence="2">CBS 955.72</strain>
    </source>
</reference>
<evidence type="ECO:0000259" key="1">
    <source>
        <dbReference type="Pfam" id="PF06985"/>
    </source>
</evidence>
<name>A0AAJ0HUQ0_9PEZI</name>
<feature type="domain" description="Heterokaryon incompatibility" evidence="1">
    <location>
        <begin position="215"/>
        <end position="388"/>
    </location>
</feature>
<evidence type="ECO:0000313" key="3">
    <source>
        <dbReference type="Proteomes" id="UP001275084"/>
    </source>
</evidence>
<gene>
    <name evidence="2" type="ORF">B0T25DRAFT_33986</name>
</gene>
<proteinExistence type="predicted"/>
<dbReference type="PANTHER" id="PTHR33112">
    <property type="entry name" value="DOMAIN PROTEIN, PUTATIVE-RELATED"/>
    <property type="match status" value="1"/>
</dbReference>
<dbReference type="Pfam" id="PF06985">
    <property type="entry name" value="HET"/>
    <property type="match status" value="1"/>
</dbReference>
<reference evidence="2" key="2">
    <citation type="submission" date="2023-06" db="EMBL/GenBank/DDBJ databases">
        <authorList>
            <consortium name="Lawrence Berkeley National Laboratory"/>
            <person name="Haridas S."/>
            <person name="Hensen N."/>
            <person name="Bonometti L."/>
            <person name="Westerberg I."/>
            <person name="Brannstrom I.O."/>
            <person name="Guillou S."/>
            <person name="Cros-Aarteil S."/>
            <person name="Calhoun S."/>
            <person name="Kuo A."/>
            <person name="Mondo S."/>
            <person name="Pangilinan J."/>
            <person name="Riley R."/>
            <person name="Labutti K."/>
            <person name="Andreopoulos B."/>
            <person name="Lipzen A."/>
            <person name="Chen C."/>
            <person name="Yanf M."/>
            <person name="Daum C."/>
            <person name="Ng V."/>
            <person name="Clum A."/>
            <person name="Steindorff A."/>
            <person name="Ohm R."/>
            <person name="Martin F."/>
            <person name="Silar P."/>
            <person name="Natvig D."/>
            <person name="Lalanne C."/>
            <person name="Gautier V."/>
            <person name="Ament-Velasquez S.L."/>
            <person name="Kruys A."/>
            <person name="Hutchinson M.I."/>
            <person name="Powell A.J."/>
            <person name="Barry K."/>
            <person name="Miller A.N."/>
            <person name="Grigoriev I.V."/>
            <person name="Debuchy R."/>
            <person name="Gladieux P."/>
            <person name="Thoren M.H."/>
            <person name="Johannesson H."/>
        </authorList>
    </citation>
    <scope>NUCLEOTIDE SEQUENCE</scope>
    <source>
        <strain evidence="2">CBS 955.72</strain>
    </source>
</reference>
<dbReference type="EMBL" id="JAUIQD010000001">
    <property type="protein sequence ID" value="KAK3363250.1"/>
    <property type="molecule type" value="Genomic_DNA"/>
</dbReference>
<dbReference type="AlphaFoldDB" id="A0AAJ0HUQ0"/>
<comment type="caution">
    <text evidence="2">The sequence shown here is derived from an EMBL/GenBank/DDBJ whole genome shotgun (WGS) entry which is preliminary data.</text>
</comment>
<protein>
    <submittedName>
        <fullName evidence="2">Heterokaryon incompatibility protein-domain-containing protein</fullName>
    </submittedName>
</protein>
<evidence type="ECO:0000313" key="2">
    <source>
        <dbReference type="EMBL" id="KAK3363250.1"/>
    </source>
</evidence>
<dbReference type="PANTHER" id="PTHR33112:SF12">
    <property type="entry name" value="HETEROKARYON INCOMPATIBILITY DOMAIN-CONTAINING PROTEIN"/>
    <property type="match status" value="1"/>
</dbReference>
<organism evidence="2 3">
    <name type="scientific">Lasiosphaeria hispida</name>
    <dbReference type="NCBI Taxonomy" id="260671"/>
    <lineage>
        <taxon>Eukaryota</taxon>
        <taxon>Fungi</taxon>
        <taxon>Dikarya</taxon>
        <taxon>Ascomycota</taxon>
        <taxon>Pezizomycotina</taxon>
        <taxon>Sordariomycetes</taxon>
        <taxon>Sordariomycetidae</taxon>
        <taxon>Sordariales</taxon>
        <taxon>Lasiosphaeriaceae</taxon>
        <taxon>Lasiosphaeria</taxon>
    </lineage>
</organism>
<dbReference type="InterPro" id="IPR010730">
    <property type="entry name" value="HET"/>
</dbReference>
<keyword evidence="3" id="KW-1185">Reference proteome</keyword>
<accession>A0AAJ0HUQ0</accession>